<organism evidence="2 3">
    <name type="scientific">Caenorhabditis auriculariae</name>
    <dbReference type="NCBI Taxonomy" id="2777116"/>
    <lineage>
        <taxon>Eukaryota</taxon>
        <taxon>Metazoa</taxon>
        <taxon>Ecdysozoa</taxon>
        <taxon>Nematoda</taxon>
        <taxon>Chromadorea</taxon>
        <taxon>Rhabditida</taxon>
        <taxon>Rhabditina</taxon>
        <taxon>Rhabditomorpha</taxon>
        <taxon>Rhabditoidea</taxon>
        <taxon>Rhabditidae</taxon>
        <taxon>Peloderinae</taxon>
        <taxon>Caenorhabditis</taxon>
    </lineage>
</organism>
<dbReference type="GO" id="GO:0005737">
    <property type="term" value="C:cytoplasm"/>
    <property type="evidence" value="ECO:0007669"/>
    <property type="project" value="TreeGrafter"/>
</dbReference>
<dbReference type="AlphaFoldDB" id="A0A8S1HL97"/>
<proteinExistence type="predicted"/>
<dbReference type="Gene3D" id="3.40.630.30">
    <property type="match status" value="1"/>
</dbReference>
<dbReference type="OrthoDB" id="329272at2759"/>
<dbReference type="PROSITE" id="PS51186">
    <property type="entry name" value="GNAT"/>
    <property type="match status" value="1"/>
</dbReference>
<sequence length="188" mass="21427">MLNEEWPRSVGARFHSQKRSCREAPPMSFLLLDDETGRLIGHARLCLLPNRSKACWIESVLIRKSFRGRGLGKLVMRRLEDWMRDKNFDEAFLSTDDQIVFYRSCGYEDCQPIVHSTAATSVFPIMSKIEIPLQAEHADSRTLEKSKVCKNGNVPPPPPPPPNTAIKSAVVATVHHQYMRKKLENVLK</sequence>
<accession>A0A8S1HL97</accession>
<dbReference type="InterPro" id="IPR000182">
    <property type="entry name" value="GNAT_dom"/>
</dbReference>
<dbReference type="PANTHER" id="PTHR13538:SF4">
    <property type="entry name" value="N-ALPHA-ACETYLTRANSFERASE 80"/>
    <property type="match status" value="1"/>
</dbReference>
<reference evidence="2" key="1">
    <citation type="submission" date="2020-10" db="EMBL/GenBank/DDBJ databases">
        <authorList>
            <person name="Kikuchi T."/>
        </authorList>
    </citation>
    <scope>NUCLEOTIDE SEQUENCE</scope>
    <source>
        <strain evidence="2">NKZ352</strain>
    </source>
</reference>
<gene>
    <name evidence="2" type="ORF">CAUJ_LOCUS13305</name>
</gene>
<keyword evidence="3" id="KW-1185">Reference proteome</keyword>
<dbReference type="GO" id="GO:0008080">
    <property type="term" value="F:N-acetyltransferase activity"/>
    <property type="evidence" value="ECO:0007669"/>
    <property type="project" value="InterPro"/>
</dbReference>
<evidence type="ECO:0000259" key="1">
    <source>
        <dbReference type="PROSITE" id="PS51186"/>
    </source>
</evidence>
<dbReference type="GO" id="GO:1905502">
    <property type="term" value="F:acetyl-CoA binding"/>
    <property type="evidence" value="ECO:0007669"/>
    <property type="project" value="TreeGrafter"/>
</dbReference>
<dbReference type="InterPro" id="IPR039840">
    <property type="entry name" value="NAA80"/>
</dbReference>
<dbReference type="InterPro" id="IPR016181">
    <property type="entry name" value="Acyl_CoA_acyltransferase"/>
</dbReference>
<feature type="domain" description="N-acetyltransferase" evidence="1">
    <location>
        <begin position="1"/>
        <end position="132"/>
    </location>
</feature>
<comment type="caution">
    <text evidence="2">The sequence shown here is derived from an EMBL/GenBank/DDBJ whole genome shotgun (WGS) entry which is preliminary data.</text>
</comment>
<evidence type="ECO:0000313" key="2">
    <source>
        <dbReference type="EMBL" id="CAD6197396.1"/>
    </source>
</evidence>
<name>A0A8S1HL97_9PELO</name>
<dbReference type="Proteomes" id="UP000835052">
    <property type="component" value="Unassembled WGS sequence"/>
</dbReference>
<dbReference type="CDD" id="cd04301">
    <property type="entry name" value="NAT_SF"/>
    <property type="match status" value="1"/>
</dbReference>
<dbReference type="SUPFAM" id="SSF55729">
    <property type="entry name" value="Acyl-CoA N-acyltransferases (Nat)"/>
    <property type="match status" value="1"/>
</dbReference>
<evidence type="ECO:0000313" key="3">
    <source>
        <dbReference type="Proteomes" id="UP000835052"/>
    </source>
</evidence>
<dbReference type="PANTHER" id="PTHR13538">
    <property type="entry name" value="N-ACETYLTRANSFERASE 6"/>
    <property type="match status" value="1"/>
</dbReference>
<dbReference type="Pfam" id="PF00583">
    <property type="entry name" value="Acetyltransf_1"/>
    <property type="match status" value="1"/>
</dbReference>
<dbReference type="EMBL" id="CAJGYM010000093">
    <property type="protein sequence ID" value="CAD6197396.1"/>
    <property type="molecule type" value="Genomic_DNA"/>
</dbReference>
<protein>
    <recommendedName>
        <fullName evidence="1">N-acetyltransferase domain-containing protein</fullName>
    </recommendedName>
</protein>